<dbReference type="SUPFAM" id="SSF55347">
    <property type="entry name" value="Glyceraldehyde-3-phosphate dehydrogenase-like, C-terminal domain"/>
    <property type="match status" value="1"/>
</dbReference>
<dbReference type="Gene3D" id="3.40.50.720">
    <property type="entry name" value="NAD(P)-binding Rossmann-like Domain"/>
    <property type="match status" value="1"/>
</dbReference>
<dbReference type="Pfam" id="PF16653">
    <property type="entry name" value="Sacchrp_dh_C"/>
    <property type="match status" value="1"/>
</dbReference>
<dbReference type="Pfam" id="PF03435">
    <property type="entry name" value="Sacchrp_dh_NADP"/>
    <property type="match status" value="1"/>
</dbReference>
<dbReference type="PANTHER" id="PTHR11133">
    <property type="entry name" value="SACCHAROPINE DEHYDROGENASE"/>
    <property type="match status" value="1"/>
</dbReference>
<dbReference type="Gene3D" id="1.10.1870.10">
    <property type="entry name" value="Domain 3, Saccharopine reductase"/>
    <property type="match status" value="1"/>
</dbReference>
<dbReference type="EMBL" id="UOEP01000023">
    <property type="protein sequence ID" value="VAW13443.1"/>
    <property type="molecule type" value="Genomic_DNA"/>
</dbReference>
<dbReference type="InterPro" id="IPR051168">
    <property type="entry name" value="AASS"/>
</dbReference>
<dbReference type="PANTHER" id="PTHR11133:SF22">
    <property type="entry name" value="ALPHA-AMINOADIPIC SEMIALDEHYDE SYNTHASE, MITOCHONDRIAL"/>
    <property type="match status" value="1"/>
</dbReference>
<dbReference type="SUPFAM" id="SSF51735">
    <property type="entry name" value="NAD(P)-binding Rossmann-fold domains"/>
    <property type="match status" value="1"/>
</dbReference>
<dbReference type="EC" id="1.5.1.10" evidence="4"/>
<feature type="domain" description="Saccharopine dehydrogenase NADP binding" evidence="2">
    <location>
        <begin position="4"/>
        <end position="118"/>
    </location>
</feature>
<name>A0A3B0TBF5_9ZZZZ</name>
<dbReference type="GO" id="GO:0004755">
    <property type="term" value="F:saccharopine dehydrogenase (NADP+, L-glutamate-forming) activity"/>
    <property type="evidence" value="ECO:0007669"/>
    <property type="project" value="UniProtKB-EC"/>
</dbReference>
<dbReference type="InterPro" id="IPR005097">
    <property type="entry name" value="Sacchrp_dh_NADP-bd"/>
</dbReference>
<organism evidence="4">
    <name type="scientific">hydrothermal vent metagenome</name>
    <dbReference type="NCBI Taxonomy" id="652676"/>
    <lineage>
        <taxon>unclassified sequences</taxon>
        <taxon>metagenomes</taxon>
        <taxon>ecological metagenomes</taxon>
    </lineage>
</organism>
<dbReference type="Gene3D" id="3.30.360.10">
    <property type="entry name" value="Dihydrodipicolinate Reductase, domain 2"/>
    <property type="match status" value="1"/>
</dbReference>
<proteinExistence type="predicted"/>
<dbReference type="AlphaFoldDB" id="A0A3B0TBF5"/>
<dbReference type="GO" id="GO:0005737">
    <property type="term" value="C:cytoplasm"/>
    <property type="evidence" value="ECO:0007669"/>
    <property type="project" value="TreeGrafter"/>
</dbReference>
<dbReference type="InterPro" id="IPR036291">
    <property type="entry name" value="NAD(P)-bd_dom_sf"/>
</dbReference>
<dbReference type="InterPro" id="IPR032095">
    <property type="entry name" value="Sacchrp_dh-like_C"/>
</dbReference>
<evidence type="ECO:0000313" key="4">
    <source>
        <dbReference type="EMBL" id="VAW13443.1"/>
    </source>
</evidence>
<feature type="domain" description="Saccharopine dehydrogenase-like C-terminal" evidence="3">
    <location>
        <begin position="124"/>
        <end position="436"/>
    </location>
</feature>
<reference evidence="4" key="1">
    <citation type="submission" date="2018-06" db="EMBL/GenBank/DDBJ databases">
        <authorList>
            <person name="Zhirakovskaya E."/>
        </authorList>
    </citation>
    <scope>NUCLEOTIDE SEQUENCE</scope>
</reference>
<dbReference type="GO" id="GO:0019878">
    <property type="term" value="P:lysine biosynthetic process via aminoadipic acid"/>
    <property type="evidence" value="ECO:0007669"/>
    <property type="project" value="TreeGrafter"/>
</dbReference>
<gene>
    <name evidence="4" type="ORF">MNBD_BACTEROID01-32</name>
</gene>
<evidence type="ECO:0000256" key="1">
    <source>
        <dbReference type="ARBA" id="ARBA00023002"/>
    </source>
</evidence>
<evidence type="ECO:0000259" key="3">
    <source>
        <dbReference type="Pfam" id="PF16653"/>
    </source>
</evidence>
<accession>A0A3B0TBF5</accession>
<sequence>MKKILIIGAGRSASTLISYLERYSKESGWGIIVGDMDVESVKSRVSPETDVVSFDVNNEGIRDKEIQKAGLVISMLPARFHHLVARSCVKYSKNLLTASYESEEMKAFEKEAKQKGLLFLNEMGLDPGLDHMSAMKVIDSIKDAGHELLCFESFTGGLIAPESDNNPWHYKLTWNPRNVVLAGQDGPAKFIQEGKHKYVPYNRLFRRTELIEIDGYGMFEGYANRDSLKYIDKYNLQGVPTVYRGTLRRPGFCRAWNVFVQLGATDDSYLLEGVENMTYRDFINSFLFYHESDSVELKLFHDQHIDQDSDIIIKLKWLGIFDDTPIGLKKATPAQVLEHILKQKWQLSPGDKDMIVMWHKFIYRDNTTGQKIHKYSSLVVTGEDQVHTAMSKTVGLPLGVAAKLVLTGRIKLSGVLIPTMKEIYEPVLSELEEYGIRFKEEG</sequence>
<evidence type="ECO:0000259" key="2">
    <source>
        <dbReference type="Pfam" id="PF03435"/>
    </source>
</evidence>
<protein>
    <submittedName>
        <fullName evidence="4">Saccharopine dehydrogenase [NADP, L-glutamate-forming]</fullName>
        <ecNumber evidence="4">1.5.1.10</ecNumber>
    </submittedName>
</protein>
<keyword evidence="1 4" id="KW-0560">Oxidoreductase</keyword>